<dbReference type="Pfam" id="PF07687">
    <property type="entry name" value="M20_dimer"/>
    <property type="match status" value="1"/>
</dbReference>
<dbReference type="Gene3D" id="3.40.630.10">
    <property type="entry name" value="Zn peptidases"/>
    <property type="match status" value="1"/>
</dbReference>
<keyword evidence="4" id="KW-1185">Reference proteome</keyword>
<dbReference type="Pfam" id="PF01546">
    <property type="entry name" value="Peptidase_M20"/>
    <property type="match status" value="1"/>
</dbReference>
<dbReference type="InterPro" id="IPR036264">
    <property type="entry name" value="Bact_exopeptidase_dim_dom"/>
</dbReference>
<reference evidence="3 4" key="1">
    <citation type="submission" date="2024-03" db="EMBL/GenBank/DDBJ databases">
        <title>High-quality draft genome sequence of Oceanobacter sp. wDCs-4.</title>
        <authorList>
            <person name="Dong C."/>
        </authorList>
    </citation>
    <scope>NUCLEOTIDE SEQUENCE [LARGE SCALE GENOMIC DNA]</scope>
    <source>
        <strain evidence="4">wDCs-4</strain>
    </source>
</reference>
<dbReference type="RefSeq" id="WP_416205956.1">
    <property type="nucleotide sequence ID" value="NZ_JBBKTX010000011.1"/>
</dbReference>
<dbReference type="InterPro" id="IPR017439">
    <property type="entry name" value="Amidohydrolase"/>
</dbReference>
<dbReference type="PANTHER" id="PTHR11014:SF63">
    <property type="entry name" value="METALLOPEPTIDASE, PUTATIVE (AFU_ORTHOLOGUE AFUA_6G09600)-RELATED"/>
    <property type="match status" value="1"/>
</dbReference>
<dbReference type="Gene3D" id="3.30.70.360">
    <property type="match status" value="1"/>
</dbReference>
<gene>
    <name evidence="3" type="primary">doeB2</name>
    <name evidence="3" type="ORF">WG929_10215</name>
</gene>
<comment type="caution">
    <text evidence="3">The sequence shown here is derived from an EMBL/GenBank/DDBJ whole genome shotgun (WGS) entry which is preliminary data.</text>
</comment>
<evidence type="ECO:0000313" key="3">
    <source>
        <dbReference type="EMBL" id="MFK4752781.1"/>
    </source>
</evidence>
<protein>
    <submittedName>
        <fullName evidence="3">N(2)-acetyl-L-2,4-diaminobutanoate deacetylase DoeB2</fullName>
        <ecNumber evidence="3">3.5.1.125</ecNumber>
    </submittedName>
</protein>
<evidence type="ECO:0000313" key="4">
    <source>
        <dbReference type="Proteomes" id="UP001620597"/>
    </source>
</evidence>
<dbReference type="SUPFAM" id="SSF53187">
    <property type="entry name" value="Zn-dependent exopeptidases"/>
    <property type="match status" value="1"/>
</dbReference>
<accession>A0ABW8NIU3</accession>
<name>A0ABW8NIU3_9GAMM</name>
<keyword evidence="1 3" id="KW-0378">Hydrolase</keyword>
<proteinExistence type="predicted"/>
<dbReference type="EMBL" id="JBBKTX010000011">
    <property type="protein sequence ID" value="MFK4752781.1"/>
    <property type="molecule type" value="Genomic_DNA"/>
</dbReference>
<organism evidence="3 4">
    <name type="scientific">Oceanobacter antarcticus</name>
    <dbReference type="NCBI Taxonomy" id="3133425"/>
    <lineage>
        <taxon>Bacteria</taxon>
        <taxon>Pseudomonadati</taxon>
        <taxon>Pseudomonadota</taxon>
        <taxon>Gammaproteobacteria</taxon>
        <taxon>Oceanospirillales</taxon>
        <taxon>Oceanospirillaceae</taxon>
        <taxon>Oceanobacter</taxon>
    </lineage>
</organism>
<dbReference type="NCBIfam" id="NF038260">
    <property type="entry name" value="ectoine_DoeB_2"/>
    <property type="match status" value="1"/>
</dbReference>
<dbReference type="InterPro" id="IPR002933">
    <property type="entry name" value="Peptidase_M20"/>
</dbReference>
<feature type="domain" description="Peptidase M20 dimerisation" evidence="2">
    <location>
        <begin position="186"/>
        <end position="286"/>
    </location>
</feature>
<dbReference type="GO" id="GO:0016787">
    <property type="term" value="F:hydrolase activity"/>
    <property type="evidence" value="ECO:0007669"/>
    <property type="project" value="UniProtKB-KW"/>
</dbReference>
<dbReference type="Proteomes" id="UP001620597">
    <property type="component" value="Unassembled WGS sequence"/>
</dbReference>
<dbReference type="InterPro" id="IPR011650">
    <property type="entry name" value="Peptidase_M20_dimer"/>
</dbReference>
<sequence length="393" mass="42677">MANNWSEVITQATVLRRQLHQQPELSWEEEHTALVVRQRLDHLGIRWRPCARTGTVAWLGGAHASIRSSDTLSPHIALRGDMDALPIQEQTGVAWQSRQDGCMHACGHDGHSATLLATAHWLKLNETALPAPVTLVFQPAEEGGHGAKAMIDDGALEGVDAIFGWHNWPAIPFGHLACPNGIVMCGNGTFQIRVSGRGGHASQPELCRDPVLAASALVMALQQIVSRRLAPQQAAVVSVTSIEAVSAPTVIAQNAVISGSIRVPDSATRLQVNSLIDEICQHTAAGYGVAAEVDHQPRYEATINHPEQARQMRQGWEQLFGAQALEHGVRLPIMASEDFSYYLNEIPGAFALVGSDDGSAPAWPCHSPHYDFNDRLIEQVTRLYARLVHAPQP</sequence>
<dbReference type="NCBIfam" id="TIGR01891">
    <property type="entry name" value="amidohydrolases"/>
    <property type="match status" value="1"/>
</dbReference>
<dbReference type="SUPFAM" id="SSF55031">
    <property type="entry name" value="Bacterial exopeptidase dimerisation domain"/>
    <property type="match status" value="1"/>
</dbReference>
<evidence type="ECO:0000256" key="1">
    <source>
        <dbReference type="ARBA" id="ARBA00022801"/>
    </source>
</evidence>
<dbReference type="PIRSF" id="PIRSF005962">
    <property type="entry name" value="Pept_M20D_amidohydro"/>
    <property type="match status" value="1"/>
</dbReference>
<dbReference type="EC" id="3.5.1.125" evidence="3"/>
<evidence type="ECO:0000259" key="2">
    <source>
        <dbReference type="Pfam" id="PF07687"/>
    </source>
</evidence>
<dbReference type="PANTHER" id="PTHR11014">
    <property type="entry name" value="PEPTIDASE M20 FAMILY MEMBER"/>
    <property type="match status" value="1"/>
</dbReference>